<keyword evidence="5" id="KW-1278">Translocase</keyword>
<dbReference type="Gene3D" id="3.40.50.300">
    <property type="entry name" value="P-loop containing nucleotide triphosphate hydrolases"/>
    <property type="match status" value="1"/>
</dbReference>
<evidence type="ECO:0000313" key="10">
    <source>
        <dbReference type="EMBL" id="SUS08490.1"/>
    </source>
</evidence>
<gene>
    <name evidence="10" type="primary">cysA</name>
    <name evidence="10" type="ORF">DF3PB_70037</name>
</gene>
<dbReference type="InterPro" id="IPR027417">
    <property type="entry name" value="P-loop_NTPase"/>
</dbReference>
<evidence type="ECO:0000256" key="6">
    <source>
        <dbReference type="ARBA" id="ARBA00023032"/>
    </source>
</evidence>
<dbReference type="GO" id="GO:0005524">
    <property type="term" value="F:ATP binding"/>
    <property type="evidence" value="ECO:0007669"/>
    <property type="project" value="UniProtKB-KW"/>
</dbReference>
<dbReference type="PROSITE" id="PS00211">
    <property type="entry name" value="ABC_TRANSPORTER_1"/>
    <property type="match status" value="1"/>
</dbReference>
<evidence type="ECO:0000256" key="1">
    <source>
        <dbReference type="ARBA" id="ARBA00022448"/>
    </source>
</evidence>
<dbReference type="SUPFAM" id="SSF50331">
    <property type="entry name" value="MOP-like"/>
    <property type="match status" value="1"/>
</dbReference>
<dbReference type="SMART" id="SM00382">
    <property type="entry name" value="AAA"/>
    <property type="match status" value="1"/>
</dbReference>
<keyword evidence="10" id="KW-0378">Hydrolase</keyword>
<reference evidence="10" key="1">
    <citation type="submission" date="2018-07" db="EMBL/GenBank/DDBJ databases">
        <authorList>
            <person name="Quirk P.G."/>
            <person name="Krulwich T.A."/>
        </authorList>
    </citation>
    <scope>NUCLEOTIDE SEQUENCE</scope>
</reference>
<dbReference type="EC" id="3.6.3.25" evidence="10"/>
<keyword evidence="2" id="KW-1003">Cell membrane</keyword>
<protein>
    <submittedName>
        <fullName evidence="10">Sulfate/thiosulfate import ATP-binding protein CysA 2</fullName>
        <ecNumber evidence="10">3.6.3.25</ecNumber>
    </submittedName>
</protein>
<evidence type="ECO:0000256" key="8">
    <source>
        <dbReference type="SAM" id="MobiDB-lite"/>
    </source>
</evidence>
<dbReference type="InterPro" id="IPR024765">
    <property type="entry name" value="TOBE-like"/>
</dbReference>
<evidence type="ECO:0000256" key="3">
    <source>
        <dbReference type="ARBA" id="ARBA00022741"/>
    </source>
</evidence>
<dbReference type="InterPro" id="IPR003439">
    <property type="entry name" value="ABC_transporter-like_ATP-bd"/>
</dbReference>
<evidence type="ECO:0000256" key="5">
    <source>
        <dbReference type="ARBA" id="ARBA00022967"/>
    </source>
</evidence>
<keyword evidence="3" id="KW-0547">Nucleotide-binding</keyword>
<feature type="region of interest" description="Disordered" evidence="8">
    <location>
        <begin position="351"/>
        <end position="381"/>
    </location>
</feature>
<dbReference type="AlphaFoldDB" id="A0A380TJ68"/>
<dbReference type="InterPro" id="IPR003593">
    <property type="entry name" value="AAA+_ATPase"/>
</dbReference>
<evidence type="ECO:0000256" key="4">
    <source>
        <dbReference type="ARBA" id="ARBA00022840"/>
    </source>
</evidence>
<dbReference type="CDD" id="cd03296">
    <property type="entry name" value="ABC_CysA_sulfate_importer"/>
    <property type="match status" value="1"/>
</dbReference>
<keyword evidence="4 10" id="KW-0067">ATP-binding</keyword>
<dbReference type="GO" id="GO:0015419">
    <property type="term" value="F:ABC-type sulfate transporter activity"/>
    <property type="evidence" value="ECO:0007669"/>
    <property type="project" value="InterPro"/>
</dbReference>
<dbReference type="FunFam" id="3.40.50.300:FF:000227">
    <property type="entry name" value="Sulfate/thiosulfate import ATP-binding protein CysA"/>
    <property type="match status" value="1"/>
</dbReference>
<keyword evidence="1" id="KW-0813">Transport</keyword>
<dbReference type="NCBIfam" id="TIGR00968">
    <property type="entry name" value="3a0106s01"/>
    <property type="match status" value="1"/>
</dbReference>
<evidence type="ECO:0000259" key="9">
    <source>
        <dbReference type="PROSITE" id="PS50893"/>
    </source>
</evidence>
<dbReference type="InterPro" id="IPR050093">
    <property type="entry name" value="ABC_SmlMolc_Importer"/>
</dbReference>
<proteinExistence type="predicted"/>
<evidence type="ECO:0000256" key="2">
    <source>
        <dbReference type="ARBA" id="ARBA00022475"/>
    </source>
</evidence>
<feature type="compositionally biased region" description="Pro residues" evidence="8">
    <location>
        <begin position="372"/>
        <end position="381"/>
    </location>
</feature>
<name>A0A380TJ68_9ZZZZ</name>
<dbReference type="PROSITE" id="PS50893">
    <property type="entry name" value="ABC_TRANSPORTER_2"/>
    <property type="match status" value="1"/>
</dbReference>
<dbReference type="InterPro" id="IPR017871">
    <property type="entry name" value="ABC_transporter-like_CS"/>
</dbReference>
<dbReference type="GO" id="GO:0043190">
    <property type="term" value="C:ATP-binding cassette (ABC) transporter complex"/>
    <property type="evidence" value="ECO:0007669"/>
    <property type="project" value="InterPro"/>
</dbReference>
<dbReference type="InterPro" id="IPR005666">
    <property type="entry name" value="Sulph_transpt1"/>
</dbReference>
<accession>A0A380TJ68</accession>
<organism evidence="10">
    <name type="scientific">metagenome</name>
    <dbReference type="NCBI Taxonomy" id="256318"/>
    <lineage>
        <taxon>unclassified sequences</taxon>
        <taxon>metagenomes</taxon>
    </lineage>
</organism>
<dbReference type="Pfam" id="PF12857">
    <property type="entry name" value="TOBE_3"/>
    <property type="match status" value="1"/>
</dbReference>
<feature type="domain" description="ABC transporter" evidence="9">
    <location>
        <begin position="3"/>
        <end position="237"/>
    </location>
</feature>
<sequence length="381" mass="41677">MNIEIKDIQKRFGDFVALHQINLAIAQGELLALLGPSGSGKTTLLRIIAGLEQPTSGSILFGGDDLVGQSLRERKIGFVFQHYALFRHMTVFENVAFGLRVKRRAERPAEAEIGKRVRRLLDLVQLGPFGGRYPSQLSGGQRQRVALARALAIGPRVLMLDEPFGALDAKVRKELRRWLRGLHDEMGLTSVFVTHDQEEALELADRVVIMNQGRIEQIGSPDYVYEHPASAFAYEFLGNVNRFECAIRNGQAVFAGGTISVPENANTGDGPAIAYVRPHDIEVFTGPTAAALAATVSYISAAGPLAKVEVAAADGRLIEIELARPMLRALALKVGSLVHIRARKARVFRRDAEPSPGETHSIRGEGRYSEPATPPAPMWHI</sequence>
<evidence type="ECO:0000256" key="7">
    <source>
        <dbReference type="ARBA" id="ARBA00023136"/>
    </source>
</evidence>
<dbReference type="Pfam" id="PF00005">
    <property type="entry name" value="ABC_tran"/>
    <property type="match status" value="1"/>
</dbReference>
<dbReference type="GO" id="GO:0016887">
    <property type="term" value="F:ATP hydrolysis activity"/>
    <property type="evidence" value="ECO:0007669"/>
    <property type="project" value="InterPro"/>
</dbReference>
<dbReference type="EMBL" id="UIDG01000623">
    <property type="protein sequence ID" value="SUS08490.1"/>
    <property type="molecule type" value="Genomic_DNA"/>
</dbReference>
<dbReference type="Pfam" id="PF17850">
    <property type="entry name" value="CysA_C_terminal"/>
    <property type="match status" value="1"/>
</dbReference>
<dbReference type="PANTHER" id="PTHR42781:SF4">
    <property type="entry name" value="SPERMIDINE_PUTRESCINE IMPORT ATP-BINDING PROTEIN POTA"/>
    <property type="match status" value="1"/>
</dbReference>
<dbReference type="InterPro" id="IPR041193">
    <property type="entry name" value="CysA_C"/>
</dbReference>
<dbReference type="SUPFAM" id="SSF52540">
    <property type="entry name" value="P-loop containing nucleoside triphosphate hydrolases"/>
    <property type="match status" value="1"/>
</dbReference>
<dbReference type="PANTHER" id="PTHR42781">
    <property type="entry name" value="SPERMIDINE/PUTRESCINE IMPORT ATP-BINDING PROTEIN POTA"/>
    <property type="match status" value="1"/>
</dbReference>
<keyword evidence="6" id="KW-0764">Sulfate transport</keyword>
<dbReference type="InterPro" id="IPR008995">
    <property type="entry name" value="Mo/tungstate-bd_C_term_dom"/>
</dbReference>
<keyword evidence="7" id="KW-0472">Membrane</keyword>